<keyword evidence="3" id="KW-0677">Repeat</keyword>
<reference evidence="12 13" key="1">
    <citation type="submission" date="2023-09" db="EMBL/GenBank/DDBJ databases">
        <title>Genomes of two closely related lineages of the louse Polyplax serrata with different host specificities.</title>
        <authorList>
            <person name="Martinu J."/>
            <person name="Tarabai H."/>
            <person name="Stefka J."/>
            <person name="Hypsa V."/>
        </authorList>
    </citation>
    <scope>NUCLEOTIDE SEQUENCE [LARGE SCALE GENOMIC DNA]</scope>
    <source>
        <strain evidence="12">98ZLc_SE</strain>
    </source>
</reference>
<dbReference type="PANTHER" id="PTHR24150">
    <property type="entry name" value="ANKYRIN REPEAT AND MYND DOMAIN-CONTAINING PROTEIN 2"/>
    <property type="match status" value="1"/>
</dbReference>
<dbReference type="EMBL" id="JAWJWF010000002">
    <property type="protein sequence ID" value="KAK6637743.1"/>
    <property type="molecule type" value="Genomic_DNA"/>
</dbReference>
<protein>
    <recommendedName>
        <fullName evidence="11">MYND-type domain-containing protein</fullName>
    </recommendedName>
</protein>
<keyword evidence="5" id="KW-0862">Zinc</keyword>
<keyword evidence="8" id="KW-0966">Cell projection</keyword>
<dbReference type="SMART" id="SM00248">
    <property type="entry name" value="ANK"/>
    <property type="match status" value="3"/>
</dbReference>
<evidence type="ECO:0000256" key="5">
    <source>
        <dbReference type="ARBA" id="ARBA00022833"/>
    </source>
</evidence>
<evidence type="ECO:0000256" key="3">
    <source>
        <dbReference type="ARBA" id="ARBA00022737"/>
    </source>
</evidence>
<accession>A0ABR1B7S3</accession>
<evidence type="ECO:0000256" key="2">
    <source>
        <dbReference type="ARBA" id="ARBA00022723"/>
    </source>
</evidence>
<evidence type="ECO:0000256" key="8">
    <source>
        <dbReference type="ARBA" id="ARBA00023273"/>
    </source>
</evidence>
<sequence>MDVQKELIEHILKNNVSRVKEILLAHNFKPDDCDENGMTPLQHAAFKGNKDIVQLLLDQGADVNSGKHEYSYTALHFAALSGSTDVCQLLLEHGAKTYSTNSVGRTASQMAAFVGNHACVTTINNFIPKSDVDYYCVPSGFEVEPKLPPLVAAPLHKFIMEVNLNPVKAAINLIKLPLLYDNIEKVKNVLELMSEKEMKRGLETNEIMSFKFHYLSRILEEIIKIRKQQNEETSSKEDTSVHKPVETFIKRMLRSSDGTVQECQESTLKEIVRGFHNRECTIFQQMVCSLARDDSPSALSVITSIINGQRGFTEPDVASCATCGQEKVIKKCSQCKLVQYCDKDCQKHHWFVHKKFCMKAGSSGSNKQYKEKHVDVSKATSAVTAELKKLATS</sequence>
<dbReference type="InterPro" id="IPR036770">
    <property type="entry name" value="Ankyrin_rpt-contain_sf"/>
</dbReference>
<evidence type="ECO:0000256" key="6">
    <source>
        <dbReference type="ARBA" id="ARBA00023043"/>
    </source>
</evidence>
<feature type="repeat" description="ANK" evidence="9">
    <location>
        <begin position="36"/>
        <end position="68"/>
    </location>
</feature>
<dbReference type="PROSITE" id="PS50088">
    <property type="entry name" value="ANK_REPEAT"/>
    <property type="match status" value="2"/>
</dbReference>
<comment type="caution">
    <text evidence="12">The sequence shown here is derived from an EMBL/GenBank/DDBJ whole genome shotgun (WGS) entry which is preliminary data.</text>
</comment>
<name>A0ABR1B7S3_POLSC</name>
<keyword evidence="6 9" id="KW-0040">ANK repeat</keyword>
<proteinExistence type="predicted"/>
<dbReference type="InterPro" id="IPR052452">
    <property type="entry name" value="Ankyrin-MYND_dom_contain_2"/>
</dbReference>
<feature type="domain" description="MYND-type" evidence="11">
    <location>
        <begin position="320"/>
        <end position="357"/>
    </location>
</feature>
<evidence type="ECO:0000259" key="11">
    <source>
        <dbReference type="PROSITE" id="PS50865"/>
    </source>
</evidence>
<dbReference type="PROSITE" id="PS50297">
    <property type="entry name" value="ANK_REP_REGION"/>
    <property type="match status" value="2"/>
</dbReference>
<gene>
    <name evidence="12" type="ORF">RUM44_008165</name>
</gene>
<dbReference type="PROSITE" id="PS01360">
    <property type="entry name" value="ZF_MYND_1"/>
    <property type="match status" value="1"/>
</dbReference>
<dbReference type="Gene3D" id="1.25.40.20">
    <property type="entry name" value="Ankyrin repeat-containing domain"/>
    <property type="match status" value="1"/>
</dbReference>
<evidence type="ECO:0000256" key="9">
    <source>
        <dbReference type="PROSITE-ProRule" id="PRU00023"/>
    </source>
</evidence>
<dbReference type="InterPro" id="IPR002893">
    <property type="entry name" value="Znf_MYND"/>
</dbReference>
<feature type="repeat" description="ANK" evidence="9">
    <location>
        <begin position="70"/>
        <end position="102"/>
    </location>
</feature>
<dbReference type="PANTHER" id="PTHR24150:SF8">
    <property type="entry name" value="ANKYRIN REPEAT AND MYND DOMAIN-CONTAINING PROTEIN 2"/>
    <property type="match status" value="1"/>
</dbReference>
<evidence type="ECO:0000256" key="7">
    <source>
        <dbReference type="ARBA" id="ARBA00023069"/>
    </source>
</evidence>
<keyword evidence="7" id="KW-0969">Cilium</keyword>
<evidence type="ECO:0000313" key="13">
    <source>
        <dbReference type="Proteomes" id="UP001359485"/>
    </source>
</evidence>
<evidence type="ECO:0000313" key="12">
    <source>
        <dbReference type="EMBL" id="KAK6637743.1"/>
    </source>
</evidence>
<evidence type="ECO:0000256" key="1">
    <source>
        <dbReference type="ARBA" id="ARBA00004138"/>
    </source>
</evidence>
<dbReference type="SUPFAM" id="SSF48403">
    <property type="entry name" value="Ankyrin repeat"/>
    <property type="match status" value="1"/>
</dbReference>
<keyword evidence="13" id="KW-1185">Reference proteome</keyword>
<dbReference type="Gene3D" id="6.10.140.2220">
    <property type="match status" value="1"/>
</dbReference>
<evidence type="ECO:0000256" key="10">
    <source>
        <dbReference type="PROSITE-ProRule" id="PRU00134"/>
    </source>
</evidence>
<keyword evidence="2" id="KW-0479">Metal-binding</keyword>
<dbReference type="Pfam" id="PF01753">
    <property type="entry name" value="zf-MYND"/>
    <property type="match status" value="1"/>
</dbReference>
<dbReference type="SUPFAM" id="SSF144232">
    <property type="entry name" value="HIT/MYND zinc finger-like"/>
    <property type="match status" value="1"/>
</dbReference>
<dbReference type="InterPro" id="IPR002110">
    <property type="entry name" value="Ankyrin_rpt"/>
</dbReference>
<evidence type="ECO:0000256" key="4">
    <source>
        <dbReference type="ARBA" id="ARBA00022771"/>
    </source>
</evidence>
<organism evidence="12 13">
    <name type="scientific">Polyplax serrata</name>
    <name type="common">Common mouse louse</name>
    <dbReference type="NCBI Taxonomy" id="468196"/>
    <lineage>
        <taxon>Eukaryota</taxon>
        <taxon>Metazoa</taxon>
        <taxon>Ecdysozoa</taxon>
        <taxon>Arthropoda</taxon>
        <taxon>Hexapoda</taxon>
        <taxon>Insecta</taxon>
        <taxon>Pterygota</taxon>
        <taxon>Neoptera</taxon>
        <taxon>Paraneoptera</taxon>
        <taxon>Psocodea</taxon>
        <taxon>Troctomorpha</taxon>
        <taxon>Phthiraptera</taxon>
        <taxon>Anoplura</taxon>
        <taxon>Polyplacidae</taxon>
        <taxon>Polyplax</taxon>
    </lineage>
</organism>
<comment type="subcellular location">
    <subcellularLocation>
        <location evidence="1">Cell projection</location>
        <location evidence="1">Cilium</location>
    </subcellularLocation>
</comment>
<dbReference type="Pfam" id="PF12796">
    <property type="entry name" value="Ank_2"/>
    <property type="match status" value="1"/>
</dbReference>
<keyword evidence="4 10" id="KW-0863">Zinc-finger</keyword>
<dbReference type="Proteomes" id="UP001359485">
    <property type="component" value="Unassembled WGS sequence"/>
</dbReference>
<dbReference type="PROSITE" id="PS50865">
    <property type="entry name" value="ZF_MYND_2"/>
    <property type="match status" value="1"/>
</dbReference>